<dbReference type="AlphaFoldDB" id="A0A8S3XJL4"/>
<dbReference type="Proteomes" id="UP000691718">
    <property type="component" value="Unassembled WGS sequence"/>
</dbReference>
<dbReference type="OrthoDB" id="7434275at2759"/>
<evidence type="ECO:0000313" key="1">
    <source>
        <dbReference type="EMBL" id="CAG5028141.1"/>
    </source>
</evidence>
<proteinExistence type="predicted"/>
<keyword evidence="2" id="KW-1185">Reference proteome</keyword>
<gene>
    <name evidence="1" type="ORF">PAPOLLO_LOCUS18975</name>
</gene>
<evidence type="ECO:0000313" key="2">
    <source>
        <dbReference type="Proteomes" id="UP000691718"/>
    </source>
</evidence>
<comment type="caution">
    <text evidence="1">The sequence shown here is derived from an EMBL/GenBank/DDBJ whole genome shotgun (WGS) entry which is preliminary data.</text>
</comment>
<sequence length="75" mass="8917">MYEDNSRAMHSFKTHYTVLMGDFKAKLSTRESGELKLGKFGIRQRNPRGQQLADFMEKEGLFMMNSFFQKRPHRK</sequence>
<dbReference type="EMBL" id="CAJQZP010001196">
    <property type="protein sequence ID" value="CAG5028141.1"/>
    <property type="molecule type" value="Genomic_DNA"/>
</dbReference>
<accession>A0A8S3XJL4</accession>
<reference evidence="1" key="1">
    <citation type="submission" date="2021-04" db="EMBL/GenBank/DDBJ databases">
        <authorList>
            <person name="Tunstrom K."/>
        </authorList>
    </citation>
    <scope>NUCLEOTIDE SEQUENCE</scope>
</reference>
<name>A0A8S3XJL4_PARAO</name>
<organism evidence="1 2">
    <name type="scientific">Parnassius apollo</name>
    <name type="common">Apollo butterfly</name>
    <name type="synonym">Papilio apollo</name>
    <dbReference type="NCBI Taxonomy" id="110799"/>
    <lineage>
        <taxon>Eukaryota</taxon>
        <taxon>Metazoa</taxon>
        <taxon>Ecdysozoa</taxon>
        <taxon>Arthropoda</taxon>
        <taxon>Hexapoda</taxon>
        <taxon>Insecta</taxon>
        <taxon>Pterygota</taxon>
        <taxon>Neoptera</taxon>
        <taxon>Endopterygota</taxon>
        <taxon>Lepidoptera</taxon>
        <taxon>Glossata</taxon>
        <taxon>Ditrysia</taxon>
        <taxon>Papilionoidea</taxon>
        <taxon>Papilionidae</taxon>
        <taxon>Parnassiinae</taxon>
        <taxon>Parnassini</taxon>
        <taxon>Parnassius</taxon>
        <taxon>Parnassius</taxon>
    </lineage>
</organism>
<protein>
    <submittedName>
        <fullName evidence="1">(apollo) hypothetical protein</fullName>
    </submittedName>
</protein>